<evidence type="ECO:0000256" key="1">
    <source>
        <dbReference type="ARBA" id="ARBA00023054"/>
    </source>
</evidence>
<feature type="region of interest" description="Disordered" evidence="2">
    <location>
        <begin position="1"/>
        <end position="27"/>
    </location>
</feature>
<dbReference type="EMBL" id="KN880610">
    <property type="protein sequence ID" value="KIY64981.1"/>
    <property type="molecule type" value="Genomic_DNA"/>
</dbReference>
<feature type="domain" description="Bud22" evidence="3">
    <location>
        <begin position="30"/>
        <end position="418"/>
    </location>
</feature>
<dbReference type="GO" id="GO:0030686">
    <property type="term" value="C:90S preribosome"/>
    <property type="evidence" value="ECO:0007669"/>
    <property type="project" value="TreeGrafter"/>
</dbReference>
<feature type="compositionally biased region" description="Acidic residues" evidence="2">
    <location>
        <begin position="225"/>
        <end position="237"/>
    </location>
</feature>
<feature type="compositionally biased region" description="Polar residues" evidence="2">
    <location>
        <begin position="336"/>
        <end position="345"/>
    </location>
</feature>
<evidence type="ECO:0000259" key="3">
    <source>
        <dbReference type="Pfam" id="PF09073"/>
    </source>
</evidence>
<sequence length="418" mass="46015">MADHQQHGKKRKLQEYTKEKDMQTRIDGKFHHDLKEAKKAAKKAKAFETQKLVKKLKQLRKKSQDGGADVHTCEAELEQLKALDHEALAHTALKSRLLKDKILSGNEHVQASVLRELQSNPIFPSSGSSAKVQSRLLSSKILASEISQIIEGLRAVVLPRDEEDTSRSTKTRRLNETEEDGDVKMRSAGKDDGPTVGDVDTGLESGAIGDDEGEPGSDAGWESGSIDEEGAQSDDEAVASTSVVPKTSAKRAQAATASTFLPSLSVGFIKGSDDSDWEEQDEKAGDIPERKNRRGQRARRMIWEKKYGQNANHKKKEAETERNSRGARQSKPWANANFTRPTAPQNGYRPAHAAAQRKYPPHNVAPVHTAPPPPPQQQRENAESGNLHPSWLAKKRAQEQQNIMAAASAGPSKKIKFD</sequence>
<feature type="compositionally biased region" description="Basic and acidic residues" evidence="2">
    <location>
        <begin position="13"/>
        <end position="27"/>
    </location>
</feature>
<dbReference type="AlphaFoldDB" id="A0A0D7B640"/>
<dbReference type="STRING" id="1314674.A0A0D7B640"/>
<dbReference type="InterPro" id="IPR015158">
    <property type="entry name" value="Bud22_dom"/>
</dbReference>
<feature type="compositionally biased region" description="Basic and acidic residues" evidence="2">
    <location>
        <begin position="182"/>
        <end position="193"/>
    </location>
</feature>
<dbReference type="InterPro" id="IPR037393">
    <property type="entry name" value="Bud22/SRFB1"/>
</dbReference>
<name>A0A0D7B640_9AGAR</name>
<organism evidence="4 5">
    <name type="scientific">Cylindrobasidium torrendii FP15055 ss-10</name>
    <dbReference type="NCBI Taxonomy" id="1314674"/>
    <lineage>
        <taxon>Eukaryota</taxon>
        <taxon>Fungi</taxon>
        <taxon>Dikarya</taxon>
        <taxon>Basidiomycota</taxon>
        <taxon>Agaricomycotina</taxon>
        <taxon>Agaricomycetes</taxon>
        <taxon>Agaricomycetidae</taxon>
        <taxon>Agaricales</taxon>
        <taxon>Marasmiineae</taxon>
        <taxon>Physalacriaceae</taxon>
        <taxon>Cylindrobasidium</taxon>
    </lineage>
</organism>
<dbReference type="Proteomes" id="UP000054007">
    <property type="component" value="Unassembled WGS sequence"/>
</dbReference>
<dbReference type="Pfam" id="PF09073">
    <property type="entry name" value="BUD22"/>
    <property type="match status" value="1"/>
</dbReference>
<gene>
    <name evidence="4" type="ORF">CYLTODRAFT_492694</name>
</gene>
<proteinExistence type="predicted"/>
<protein>
    <submittedName>
        <fullName evidence="4">Bud-site selection protein</fullName>
    </submittedName>
</protein>
<evidence type="ECO:0000313" key="5">
    <source>
        <dbReference type="Proteomes" id="UP000054007"/>
    </source>
</evidence>
<dbReference type="OrthoDB" id="3364872at2759"/>
<dbReference type="PANTHER" id="PTHR23325:SF1">
    <property type="entry name" value="SERUM RESPONSE FACTOR-BINDING PROTEIN 1"/>
    <property type="match status" value="1"/>
</dbReference>
<evidence type="ECO:0000256" key="2">
    <source>
        <dbReference type="SAM" id="MobiDB-lite"/>
    </source>
</evidence>
<feature type="region of interest" description="Disordered" evidence="2">
    <location>
        <begin position="160"/>
        <end position="418"/>
    </location>
</feature>
<keyword evidence="1" id="KW-0175">Coiled coil</keyword>
<feature type="compositionally biased region" description="Basic residues" evidence="2">
    <location>
        <begin position="291"/>
        <end position="300"/>
    </location>
</feature>
<accession>A0A0D7B640</accession>
<dbReference type="PANTHER" id="PTHR23325">
    <property type="entry name" value="SERUM RESPONSE FACTOR-BINDING"/>
    <property type="match status" value="1"/>
</dbReference>
<evidence type="ECO:0000313" key="4">
    <source>
        <dbReference type="EMBL" id="KIY64981.1"/>
    </source>
</evidence>
<reference evidence="4 5" key="1">
    <citation type="journal article" date="2015" name="Fungal Genet. Biol.">
        <title>Evolution of novel wood decay mechanisms in Agaricales revealed by the genome sequences of Fistulina hepatica and Cylindrobasidium torrendii.</title>
        <authorList>
            <person name="Floudas D."/>
            <person name="Held B.W."/>
            <person name="Riley R."/>
            <person name="Nagy L.G."/>
            <person name="Koehler G."/>
            <person name="Ransdell A.S."/>
            <person name="Younus H."/>
            <person name="Chow J."/>
            <person name="Chiniquy J."/>
            <person name="Lipzen A."/>
            <person name="Tritt A."/>
            <person name="Sun H."/>
            <person name="Haridas S."/>
            <person name="LaButti K."/>
            <person name="Ohm R.A."/>
            <person name="Kues U."/>
            <person name="Blanchette R.A."/>
            <person name="Grigoriev I.V."/>
            <person name="Minto R.E."/>
            <person name="Hibbett D.S."/>
        </authorList>
    </citation>
    <scope>NUCLEOTIDE SEQUENCE [LARGE SCALE GENOMIC DNA]</scope>
    <source>
        <strain evidence="4 5">FP15055 ss-10</strain>
    </source>
</reference>
<dbReference type="GO" id="GO:0030490">
    <property type="term" value="P:maturation of SSU-rRNA"/>
    <property type="evidence" value="ECO:0007669"/>
    <property type="project" value="TreeGrafter"/>
</dbReference>
<dbReference type="GO" id="GO:0005634">
    <property type="term" value="C:nucleus"/>
    <property type="evidence" value="ECO:0007669"/>
    <property type="project" value="TreeGrafter"/>
</dbReference>
<keyword evidence="5" id="KW-1185">Reference proteome</keyword>